<keyword evidence="9" id="KW-0206">Cytoskeleton</keyword>
<proteinExistence type="inferred from homology"/>
<evidence type="ECO:0000256" key="10">
    <source>
        <dbReference type="ARBA" id="ARBA00023242"/>
    </source>
</evidence>
<sequence length="474" mass="57657">MSGTKKFVENRIIRAREQEARDGDLRRKITENNILTGHGKSEIRVEGMRRSRSEAAERMEVFMDYTFVKTEQDKEKRRQISQFEENLADELAKRKTDQMRSDMDRWRICDGSEELRALKERLHLAKVNKERSMQLLEIEVRREREKLVEHKLAEYMENERLESGELEHKLVIEKNKQRERVKVINQQQIAMKESQRDEAHQVYMKEREQIEELVAKIAQEDSTEAETRAEKQRESREMLQKFMIEQKQKQEDMEREEREENERIEQYAQDKREREERLAKEKEEQEKEKTRILNAMLGQMEAKNKEQEEFEALCNDLRAEELEAESRRREELEMRKKLEDRQEMQNAYLFQVRAKESKMANARVEEDKIRAELMKKFAEDDRLEQMAEHKRRMKVEQHKREADRLVELRREMYELARQQERDETEKLNADEGARQTIIEAERKRLIKEHASELRDFLPKHTLESMEDYQLFFKD</sequence>
<gene>
    <name evidence="17" type="ORF">PGLA2088_LOCUS21336</name>
</gene>
<evidence type="ECO:0000256" key="3">
    <source>
        <dbReference type="ARBA" id="ARBA00009158"/>
    </source>
</evidence>
<evidence type="ECO:0000256" key="12">
    <source>
        <dbReference type="ARBA" id="ARBA00023273"/>
    </source>
</evidence>
<keyword evidence="11" id="KW-0469">Meiosis</keyword>
<evidence type="ECO:0000256" key="2">
    <source>
        <dbReference type="ARBA" id="ARBA00004611"/>
    </source>
</evidence>
<evidence type="ECO:0000256" key="11">
    <source>
        <dbReference type="ARBA" id="ARBA00023254"/>
    </source>
</evidence>
<dbReference type="PANTHER" id="PTHR19265">
    <property type="entry name" value="MEIOSIS-SPECIFIC NUCLEAR STRUCTURAL PROTEIN 1"/>
    <property type="match status" value="1"/>
</dbReference>
<comment type="caution">
    <text evidence="17">The sequence shown here is derived from an EMBL/GenBank/DDBJ whole genome shotgun (WGS) entry which is preliminary data.</text>
</comment>
<dbReference type="PANTHER" id="PTHR19265:SF0">
    <property type="entry name" value="MEIOSIS-SPECIFIC NUCLEAR STRUCTURAL PROTEIN 1"/>
    <property type="match status" value="1"/>
</dbReference>
<feature type="domain" description="Trichohyalin-plectin-homology" evidence="16">
    <location>
        <begin position="109"/>
        <end position="459"/>
    </location>
</feature>
<organism evidence="17 18">
    <name type="scientific">Polarella glacialis</name>
    <name type="common">Dinoflagellate</name>
    <dbReference type="NCBI Taxonomy" id="89957"/>
    <lineage>
        <taxon>Eukaryota</taxon>
        <taxon>Sar</taxon>
        <taxon>Alveolata</taxon>
        <taxon>Dinophyceae</taxon>
        <taxon>Suessiales</taxon>
        <taxon>Suessiaceae</taxon>
        <taxon>Polarella</taxon>
    </lineage>
</organism>
<dbReference type="GO" id="GO:0005634">
    <property type="term" value="C:nucleus"/>
    <property type="evidence" value="ECO:0007669"/>
    <property type="project" value="UniProtKB-SubCell"/>
</dbReference>
<dbReference type="AlphaFoldDB" id="A0A813JK32"/>
<accession>A0A813JK32</accession>
<evidence type="ECO:0000256" key="5">
    <source>
        <dbReference type="ARBA" id="ARBA00022490"/>
    </source>
</evidence>
<feature type="region of interest" description="Disordered" evidence="15">
    <location>
        <begin position="245"/>
        <end position="289"/>
    </location>
</feature>
<dbReference type="Proteomes" id="UP000626109">
    <property type="component" value="Unassembled WGS sequence"/>
</dbReference>
<keyword evidence="6" id="KW-0282">Flagellum</keyword>
<dbReference type="InterPro" id="IPR043597">
    <property type="entry name" value="TPH_dom"/>
</dbReference>
<evidence type="ECO:0000256" key="4">
    <source>
        <dbReference type="ARBA" id="ARBA00014813"/>
    </source>
</evidence>
<name>A0A813JK32_POLGL</name>
<protein>
    <recommendedName>
        <fullName evidence="4">Meiosis-specific nuclear structural protein 1</fullName>
    </recommendedName>
</protein>
<comment type="function">
    <text evidence="13">Microtubule inner protein (MIP) part of the dynein-decorated doublet microtubules (DMTs) in cilia axoneme, which is required for motile cilia beating. May play a role in the control of meiotic division and germ cell differentiation through regulation of pairing and recombination during meiosis. Required for sperm flagella assembly. May play a role in the assembly and function of the outer dynein arm-docking complex (ODA-DC). ODA-DC mediates outer dynein arms (ODA) binding onto the axonemal doublet microtubules.</text>
</comment>
<dbReference type="Pfam" id="PF13868">
    <property type="entry name" value="TPH"/>
    <property type="match status" value="1"/>
</dbReference>
<evidence type="ECO:0000256" key="9">
    <source>
        <dbReference type="ARBA" id="ARBA00023212"/>
    </source>
</evidence>
<evidence type="ECO:0000256" key="15">
    <source>
        <dbReference type="SAM" id="MobiDB-lite"/>
    </source>
</evidence>
<evidence type="ECO:0000256" key="6">
    <source>
        <dbReference type="ARBA" id="ARBA00022846"/>
    </source>
</evidence>
<evidence type="ECO:0000313" key="18">
    <source>
        <dbReference type="Proteomes" id="UP000626109"/>
    </source>
</evidence>
<keyword evidence="5" id="KW-0963">Cytoplasm</keyword>
<feature type="coiled-coil region" evidence="14">
    <location>
        <begin position="126"/>
        <end position="153"/>
    </location>
</feature>
<comment type="subcellular location">
    <subcellularLocation>
        <location evidence="2">Cytoplasm</location>
        <location evidence="2">Cytoskeleton</location>
        <location evidence="2">Flagellum axoneme</location>
    </subcellularLocation>
    <subcellularLocation>
        <location evidence="1">Nucleus</location>
    </subcellularLocation>
</comment>
<dbReference type="EMBL" id="CAJNNW010025762">
    <property type="protein sequence ID" value="CAE8679391.1"/>
    <property type="molecule type" value="Genomic_DNA"/>
</dbReference>
<evidence type="ECO:0000256" key="7">
    <source>
        <dbReference type="ARBA" id="ARBA00023054"/>
    </source>
</evidence>
<dbReference type="GO" id="GO:0051321">
    <property type="term" value="P:meiotic cell cycle"/>
    <property type="evidence" value="ECO:0007669"/>
    <property type="project" value="UniProtKB-KW"/>
</dbReference>
<keyword evidence="10" id="KW-0539">Nucleus</keyword>
<evidence type="ECO:0000256" key="1">
    <source>
        <dbReference type="ARBA" id="ARBA00004123"/>
    </source>
</evidence>
<dbReference type="InterPro" id="IPR026504">
    <property type="entry name" value="MNS1"/>
</dbReference>
<keyword evidence="12" id="KW-0966">Cell projection</keyword>
<evidence type="ECO:0000256" key="8">
    <source>
        <dbReference type="ARBA" id="ARBA00023069"/>
    </source>
</evidence>
<evidence type="ECO:0000313" key="17">
    <source>
        <dbReference type="EMBL" id="CAE8679391.1"/>
    </source>
</evidence>
<evidence type="ECO:0000256" key="14">
    <source>
        <dbReference type="SAM" id="Coils"/>
    </source>
</evidence>
<evidence type="ECO:0000259" key="16">
    <source>
        <dbReference type="Pfam" id="PF13868"/>
    </source>
</evidence>
<evidence type="ECO:0000256" key="13">
    <source>
        <dbReference type="ARBA" id="ARBA00046114"/>
    </source>
</evidence>
<reference evidence="17" key="1">
    <citation type="submission" date="2021-02" db="EMBL/GenBank/DDBJ databases">
        <authorList>
            <person name="Dougan E. K."/>
            <person name="Rhodes N."/>
            <person name="Thang M."/>
            <person name="Chan C."/>
        </authorList>
    </citation>
    <scope>NUCLEOTIDE SEQUENCE</scope>
</reference>
<keyword evidence="8" id="KW-0969">Cilium</keyword>
<comment type="similarity">
    <text evidence="3">Belongs to the MNS1 family.</text>
</comment>
<keyword evidence="7 14" id="KW-0175">Coiled coil</keyword>